<proteinExistence type="inferred from homology"/>
<dbReference type="SUPFAM" id="SSF88697">
    <property type="entry name" value="PUA domain-like"/>
    <property type="match status" value="1"/>
</dbReference>
<evidence type="ECO:0000256" key="7">
    <source>
        <dbReference type="ARBA" id="ARBA00022884"/>
    </source>
</evidence>
<dbReference type="Proteomes" id="UP000649799">
    <property type="component" value="Unassembled WGS sequence"/>
</dbReference>
<dbReference type="PROSITE" id="PS50890">
    <property type="entry name" value="PUA"/>
    <property type="match status" value="1"/>
</dbReference>
<dbReference type="Gene3D" id="3.30.750.80">
    <property type="entry name" value="RNA methyltransferase domain (HRMD) like"/>
    <property type="match status" value="1"/>
</dbReference>
<dbReference type="CDD" id="cd11572">
    <property type="entry name" value="RlmI_M_like"/>
    <property type="match status" value="1"/>
</dbReference>
<dbReference type="EMBL" id="JAANYN010000004">
    <property type="protein sequence ID" value="NHE57391.1"/>
    <property type="molecule type" value="Genomic_DNA"/>
</dbReference>
<evidence type="ECO:0000256" key="3">
    <source>
        <dbReference type="ARBA" id="ARBA00022552"/>
    </source>
</evidence>
<dbReference type="SUPFAM" id="SSF53335">
    <property type="entry name" value="S-adenosyl-L-methionine-dependent methyltransferases"/>
    <property type="match status" value="1"/>
</dbReference>
<keyword evidence="11" id="KW-1185">Reference proteome</keyword>
<evidence type="ECO:0000256" key="5">
    <source>
        <dbReference type="ARBA" id="ARBA00022679"/>
    </source>
</evidence>
<keyword evidence="2" id="KW-0963">Cytoplasm</keyword>
<dbReference type="InterPro" id="IPR036974">
    <property type="entry name" value="PUA_sf"/>
</dbReference>
<dbReference type="CDD" id="cd21153">
    <property type="entry name" value="PUA_RlmI"/>
    <property type="match status" value="1"/>
</dbReference>
<dbReference type="GO" id="GO:0008168">
    <property type="term" value="F:methyltransferase activity"/>
    <property type="evidence" value="ECO:0007669"/>
    <property type="project" value="UniProtKB-KW"/>
</dbReference>
<evidence type="ECO:0000256" key="4">
    <source>
        <dbReference type="ARBA" id="ARBA00022603"/>
    </source>
</evidence>
<keyword evidence="3" id="KW-0698">rRNA processing</keyword>
<gene>
    <name evidence="10" type="ORF">G9Q97_11270</name>
</gene>
<accession>A0ABX0HAZ3</accession>
<dbReference type="InterPro" id="IPR041532">
    <property type="entry name" value="RlmI-like_PUA"/>
</dbReference>
<keyword evidence="5" id="KW-0808">Transferase</keyword>
<dbReference type="Pfam" id="PF17785">
    <property type="entry name" value="PUA_3"/>
    <property type="match status" value="1"/>
</dbReference>
<dbReference type="PANTHER" id="PTHR42873">
    <property type="entry name" value="RIBOSOMAL RNA LARGE SUBUNIT METHYLTRANSFERASE"/>
    <property type="match status" value="1"/>
</dbReference>
<dbReference type="GO" id="GO:0032259">
    <property type="term" value="P:methylation"/>
    <property type="evidence" value="ECO:0007669"/>
    <property type="project" value="UniProtKB-KW"/>
</dbReference>
<evidence type="ECO:0000259" key="9">
    <source>
        <dbReference type="SMART" id="SM00359"/>
    </source>
</evidence>
<dbReference type="SMART" id="SM00359">
    <property type="entry name" value="PUA"/>
    <property type="match status" value="1"/>
</dbReference>
<evidence type="ECO:0000313" key="10">
    <source>
        <dbReference type="EMBL" id="NHE57391.1"/>
    </source>
</evidence>
<dbReference type="InterPro" id="IPR029063">
    <property type="entry name" value="SAM-dependent_MTases_sf"/>
</dbReference>
<dbReference type="Pfam" id="PF10672">
    <property type="entry name" value="Methyltrans_SAM"/>
    <property type="match status" value="1"/>
</dbReference>
<sequence>MNYPEVTLKKGKEISIKRKHHWIFSGAIEKKTLDLEEGNLVKVLDHKKQVLGIGFYSPGSIMVRMITFTDRDISEDFWMEKISVAYKLRKEIFSYGNKKTNAYRLVHGEGDRMPGLIIDNYNGNLVIQGHHPGIIKELDNISTALKRVLGKELKSIYNKSSSAMHGQTDQADGWVFGENPDNRIVENDFQFEINMEKGQKTGFFLDQRDNRNLLQTYCRGKVVLNTFCYSGGFSVYAMGAGASRVTSVDISSEAIALCQRNLEINGFDPINNPSITADVLKYLQTIDDSYEVIILDPPAFAKNRRSRHNAVQAYKRLNALALKKIKPGGILFTFSCSQVIDRELFHHTVTAAALESGRNTQILHQVSQGADHPVNVFHQETSYLKGLVLYVD</sequence>
<comment type="similarity">
    <text evidence="8">Belongs to the methyltransferase superfamily. RlmI family.</text>
</comment>
<comment type="subcellular location">
    <subcellularLocation>
        <location evidence="1">Cytoplasm</location>
    </subcellularLocation>
</comment>
<dbReference type="PANTHER" id="PTHR42873:SF1">
    <property type="entry name" value="S-ADENOSYLMETHIONINE-DEPENDENT METHYLTRANSFERASE DOMAIN-CONTAINING PROTEIN"/>
    <property type="match status" value="1"/>
</dbReference>
<dbReference type="Gene3D" id="2.30.130.10">
    <property type="entry name" value="PUA domain"/>
    <property type="match status" value="1"/>
</dbReference>
<evidence type="ECO:0000256" key="2">
    <source>
        <dbReference type="ARBA" id="ARBA00022490"/>
    </source>
</evidence>
<dbReference type="CDD" id="cd02440">
    <property type="entry name" value="AdoMet_MTases"/>
    <property type="match status" value="1"/>
</dbReference>
<dbReference type="InterPro" id="IPR015947">
    <property type="entry name" value="PUA-like_sf"/>
</dbReference>
<protein>
    <submittedName>
        <fullName evidence="10">Class I SAM-dependent rRNA methyltransferase</fullName>
    </submittedName>
</protein>
<dbReference type="RefSeq" id="WP_166146873.1">
    <property type="nucleotide sequence ID" value="NZ_JAANYN010000004.1"/>
</dbReference>
<keyword evidence="7" id="KW-0694">RNA-binding</keyword>
<reference evidence="10 11" key="1">
    <citation type="submission" date="2020-03" db="EMBL/GenBank/DDBJ databases">
        <title>Cyclobacterium plantarum sp. nov., a marine bacterium isolated from a coastal-marine wetland.</title>
        <authorList>
            <person name="Sanchez-Porro C."/>
            <person name="Ventosa A."/>
            <person name="Amoozegar M."/>
        </authorList>
    </citation>
    <scope>NUCLEOTIDE SEQUENCE [LARGE SCALE GENOMIC DNA]</scope>
    <source>
        <strain evidence="10 11">GBPx2</strain>
    </source>
</reference>
<evidence type="ECO:0000256" key="8">
    <source>
        <dbReference type="ARBA" id="ARBA00038091"/>
    </source>
</evidence>
<keyword evidence="4 10" id="KW-0489">Methyltransferase</keyword>
<evidence type="ECO:0000313" key="11">
    <source>
        <dbReference type="Proteomes" id="UP000649799"/>
    </source>
</evidence>
<comment type="caution">
    <text evidence="10">The sequence shown here is derived from an EMBL/GenBank/DDBJ whole genome shotgun (WGS) entry which is preliminary data.</text>
</comment>
<name>A0ABX0HAZ3_9BACT</name>
<keyword evidence="6" id="KW-0949">S-adenosyl-L-methionine</keyword>
<organism evidence="10 11">
    <name type="scientific">Cyclobacterium plantarum</name>
    <dbReference type="NCBI Taxonomy" id="2716263"/>
    <lineage>
        <taxon>Bacteria</taxon>
        <taxon>Pseudomonadati</taxon>
        <taxon>Bacteroidota</taxon>
        <taxon>Cytophagia</taxon>
        <taxon>Cytophagales</taxon>
        <taxon>Cyclobacteriaceae</taxon>
        <taxon>Cyclobacterium</taxon>
    </lineage>
</organism>
<dbReference type="Gene3D" id="3.40.50.150">
    <property type="entry name" value="Vaccinia Virus protein VP39"/>
    <property type="match status" value="1"/>
</dbReference>
<feature type="domain" description="PUA" evidence="9">
    <location>
        <begin position="4"/>
        <end position="87"/>
    </location>
</feature>
<evidence type="ECO:0000256" key="1">
    <source>
        <dbReference type="ARBA" id="ARBA00004496"/>
    </source>
</evidence>
<dbReference type="InterPro" id="IPR002478">
    <property type="entry name" value="PUA"/>
</dbReference>
<evidence type="ECO:0000256" key="6">
    <source>
        <dbReference type="ARBA" id="ARBA00022691"/>
    </source>
</evidence>
<dbReference type="InterPro" id="IPR019614">
    <property type="entry name" value="SAM-dep_methyl-trfase"/>
</dbReference>